<dbReference type="RefSeq" id="XP_001446568.1">
    <property type="nucleotide sequence ID" value="XM_001446531.1"/>
</dbReference>
<feature type="compositionally biased region" description="Polar residues" evidence="1">
    <location>
        <begin position="44"/>
        <end position="53"/>
    </location>
</feature>
<evidence type="ECO:0000313" key="3">
    <source>
        <dbReference type="Proteomes" id="UP000000600"/>
    </source>
</evidence>
<reference evidence="2 3" key="1">
    <citation type="journal article" date="2006" name="Nature">
        <title>Global trends of whole-genome duplications revealed by the ciliate Paramecium tetraurelia.</title>
        <authorList>
            <consortium name="Genoscope"/>
            <person name="Aury J.-M."/>
            <person name="Jaillon O."/>
            <person name="Duret L."/>
            <person name="Noel B."/>
            <person name="Jubin C."/>
            <person name="Porcel B.M."/>
            <person name="Segurens B."/>
            <person name="Daubin V."/>
            <person name="Anthouard V."/>
            <person name="Aiach N."/>
            <person name="Arnaiz O."/>
            <person name="Billaut A."/>
            <person name="Beisson J."/>
            <person name="Blanc I."/>
            <person name="Bouhouche K."/>
            <person name="Camara F."/>
            <person name="Duharcourt S."/>
            <person name="Guigo R."/>
            <person name="Gogendeau D."/>
            <person name="Katinka M."/>
            <person name="Keller A.-M."/>
            <person name="Kissmehl R."/>
            <person name="Klotz C."/>
            <person name="Koll F."/>
            <person name="Le Moue A."/>
            <person name="Lepere C."/>
            <person name="Malinsky S."/>
            <person name="Nowacki M."/>
            <person name="Nowak J.K."/>
            <person name="Plattner H."/>
            <person name="Poulain J."/>
            <person name="Ruiz F."/>
            <person name="Serrano V."/>
            <person name="Zagulski M."/>
            <person name="Dessen P."/>
            <person name="Betermier M."/>
            <person name="Weissenbach J."/>
            <person name="Scarpelli C."/>
            <person name="Schachter V."/>
            <person name="Sperling L."/>
            <person name="Meyer E."/>
            <person name="Cohen J."/>
            <person name="Wincker P."/>
        </authorList>
    </citation>
    <scope>NUCLEOTIDE SEQUENCE [LARGE SCALE GENOMIC DNA]</scope>
    <source>
        <strain evidence="2 3">Stock d4-2</strain>
    </source>
</reference>
<feature type="compositionally biased region" description="Polar residues" evidence="1">
    <location>
        <begin position="19"/>
        <end position="30"/>
    </location>
</feature>
<dbReference type="GeneID" id="5032353"/>
<gene>
    <name evidence="2" type="ORF">GSPATT00014138001</name>
</gene>
<dbReference type="Proteomes" id="UP000000600">
    <property type="component" value="Unassembled WGS sequence"/>
</dbReference>
<evidence type="ECO:0000256" key="1">
    <source>
        <dbReference type="SAM" id="MobiDB-lite"/>
    </source>
</evidence>
<dbReference type="KEGG" id="ptm:GSPATT00014138001"/>
<dbReference type="HOGENOM" id="CLU_2965809_0_0_1"/>
<feature type="compositionally biased region" description="Basic and acidic residues" evidence="1">
    <location>
        <begin position="1"/>
        <end position="12"/>
    </location>
</feature>
<dbReference type="InParanoid" id="A0D804"/>
<name>A0D804_PARTE</name>
<dbReference type="OrthoDB" id="273640at2759"/>
<organism evidence="2 3">
    <name type="scientific">Paramecium tetraurelia</name>
    <dbReference type="NCBI Taxonomy" id="5888"/>
    <lineage>
        <taxon>Eukaryota</taxon>
        <taxon>Sar</taxon>
        <taxon>Alveolata</taxon>
        <taxon>Ciliophora</taxon>
        <taxon>Intramacronucleata</taxon>
        <taxon>Oligohymenophorea</taxon>
        <taxon>Peniculida</taxon>
        <taxon>Parameciidae</taxon>
        <taxon>Paramecium</taxon>
    </lineage>
</organism>
<dbReference type="EMBL" id="CT868319">
    <property type="protein sequence ID" value="CAK79171.1"/>
    <property type="molecule type" value="Genomic_DNA"/>
</dbReference>
<protein>
    <submittedName>
        <fullName evidence="2">Uncharacterized protein</fullName>
    </submittedName>
</protein>
<dbReference type="AlphaFoldDB" id="A0D804"/>
<proteinExistence type="predicted"/>
<accession>A0D804</accession>
<evidence type="ECO:0000313" key="2">
    <source>
        <dbReference type="EMBL" id="CAK79171.1"/>
    </source>
</evidence>
<feature type="region of interest" description="Disordered" evidence="1">
    <location>
        <begin position="1"/>
        <end position="59"/>
    </location>
</feature>
<sequence length="59" mass="6687">MAEVKPPRESLVKYENPIEVSNANDASRTLQGKKKAQLSPLESKPNTEVSNEMRNVRIY</sequence>
<keyword evidence="3" id="KW-1185">Reference proteome</keyword>